<dbReference type="GO" id="GO:0003824">
    <property type="term" value="F:catalytic activity"/>
    <property type="evidence" value="ECO:0007669"/>
    <property type="project" value="InterPro"/>
</dbReference>
<dbReference type="AlphaFoldDB" id="A0A4S2HDI1"/>
<sequence length="296" mass="32616">MSEYSSLLYERDARIATITLNRPERFNAINDEMPGEIRAAVERAEADPEVHVIVVRGAGKGFCGGYDLVEYAETEGEIPGSQDMPWDPMIDFAFMERNTQDFMSLWRSHKPTIARVHGAAAAGGSDIALCCDFVIMAEDARIGYPPARVWGVPTPSMWVHRLGPQQAKRMMMTGELIDGKEAVRIGLALETVPEDKLDSAVERLAGRLSGVPRNQLMMTKMVVNQAVEAQGLSNTQRFATIFDGIARHSPEGLWFRKRAQEVGFKQAVKERDSGDPIAEGVSKRPHTRGAKSSGKG</sequence>
<gene>
    <name evidence="4" type="ORF">E5162_01835</name>
</gene>
<dbReference type="RefSeq" id="WP_135943249.1">
    <property type="nucleotide sequence ID" value="NZ_BMEI01000001.1"/>
</dbReference>
<dbReference type="InterPro" id="IPR018376">
    <property type="entry name" value="Enoyl-CoA_hyd/isom_CS"/>
</dbReference>
<dbReference type="PANTHER" id="PTHR43802:SF1">
    <property type="entry name" value="IP11341P-RELATED"/>
    <property type="match status" value="1"/>
</dbReference>
<comment type="caution">
    <text evidence="4">The sequence shown here is derived from an EMBL/GenBank/DDBJ whole genome shotgun (WGS) entry which is preliminary data.</text>
</comment>
<dbReference type="CDD" id="cd06558">
    <property type="entry name" value="crotonase-like"/>
    <property type="match status" value="1"/>
</dbReference>
<dbReference type="PROSITE" id="PS00166">
    <property type="entry name" value="ENOYL_COA_HYDRATASE"/>
    <property type="match status" value="1"/>
</dbReference>
<protein>
    <submittedName>
        <fullName evidence="4">Crotonase/enoyl-CoA hydratase family protein</fullName>
    </submittedName>
</protein>
<evidence type="ECO:0000313" key="5">
    <source>
        <dbReference type="Proteomes" id="UP000305451"/>
    </source>
</evidence>
<feature type="region of interest" description="Disordered" evidence="3">
    <location>
        <begin position="266"/>
        <end position="296"/>
    </location>
</feature>
<dbReference type="NCBIfam" id="NF006128">
    <property type="entry name" value="PRK08272.1"/>
    <property type="match status" value="1"/>
</dbReference>
<reference evidence="4 5" key="1">
    <citation type="journal article" date="2013" name="Int. J. Syst. Evol. Microbiol.">
        <title>Marinicauda pacifica gen. nov., sp. nov., a prosthecate alphaproteobacterium of the family Hyphomonadaceae isolated from deep seawater.</title>
        <authorList>
            <person name="Zhang X.Y."/>
            <person name="Li G.W."/>
            <person name="Wang C.S."/>
            <person name="Zhang Y.J."/>
            <person name="Xu X.W."/>
            <person name="Li H."/>
            <person name="Liu A."/>
            <person name="Liu C."/>
            <person name="Xie B.B."/>
            <person name="Qin Q.L."/>
            <person name="Xu Z."/>
            <person name="Chen X.L."/>
            <person name="Zhou B.C."/>
            <person name="Zhang Y.Z."/>
        </authorList>
    </citation>
    <scope>NUCLEOTIDE SEQUENCE [LARGE SCALE GENOMIC DNA]</scope>
    <source>
        <strain evidence="4 5">P-1 km-3</strain>
    </source>
</reference>
<dbReference type="EMBL" id="SRXV01000001">
    <property type="protein sequence ID" value="TGY94054.1"/>
    <property type="molecule type" value="Genomic_DNA"/>
</dbReference>
<organism evidence="4 5">
    <name type="scientific">Marinicauda pacifica</name>
    <dbReference type="NCBI Taxonomy" id="1133559"/>
    <lineage>
        <taxon>Bacteria</taxon>
        <taxon>Pseudomonadati</taxon>
        <taxon>Pseudomonadota</taxon>
        <taxon>Alphaproteobacteria</taxon>
        <taxon>Maricaulales</taxon>
        <taxon>Maricaulaceae</taxon>
        <taxon>Marinicauda</taxon>
    </lineage>
</organism>
<dbReference type="Pfam" id="PF00378">
    <property type="entry name" value="ECH_1"/>
    <property type="match status" value="1"/>
</dbReference>
<accession>A0A4S2HDI1</accession>
<dbReference type="SUPFAM" id="SSF52096">
    <property type="entry name" value="ClpP/crotonase"/>
    <property type="match status" value="1"/>
</dbReference>
<name>A0A4S2HDI1_9PROT</name>
<evidence type="ECO:0000256" key="3">
    <source>
        <dbReference type="SAM" id="MobiDB-lite"/>
    </source>
</evidence>
<evidence type="ECO:0000313" key="4">
    <source>
        <dbReference type="EMBL" id="TGY94054.1"/>
    </source>
</evidence>
<dbReference type="InterPro" id="IPR029045">
    <property type="entry name" value="ClpP/crotonase-like_dom_sf"/>
</dbReference>
<dbReference type="Proteomes" id="UP000305451">
    <property type="component" value="Unassembled WGS sequence"/>
</dbReference>
<proteinExistence type="inferred from homology"/>
<keyword evidence="5" id="KW-1185">Reference proteome</keyword>
<dbReference type="InterPro" id="IPR001753">
    <property type="entry name" value="Enoyl-CoA_hydra/iso"/>
</dbReference>
<dbReference type="Gene3D" id="3.90.226.10">
    <property type="entry name" value="2-enoyl-CoA Hydratase, Chain A, domain 1"/>
    <property type="match status" value="1"/>
</dbReference>
<comment type="similarity">
    <text evidence="1 2">Belongs to the enoyl-CoA hydratase/isomerase family.</text>
</comment>
<dbReference type="PANTHER" id="PTHR43802">
    <property type="entry name" value="ENOYL-COA HYDRATASE"/>
    <property type="match status" value="1"/>
</dbReference>
<evidence type="ECO:0000256" key="1">
    <source>
        <dbReference type="ARBA" id="ARBA00005254"/>
    </source>
</evidence>
<dbReference type="OrthoDB" id="5730382at2"/>
<evidence type="ECO:0000256" key="2">
    <source>
        <dbReference type="RuleBase" id="RU003707"/>
    </source>
</evidence>